<dbReference type="InterPro" id="IPR011527">
    <property type="entry name" value="ABC1_TM_dom"/>
</dbReference>
<evidence type="ECO:0000256" key="3">
    <source>
        <dbReference type="ARBA" id="ARBA00004477"/>
    </source>
</evidence>
<organism evidence="35 36">
    <name type="scientific">Dissostichus eleginoides</name>
    <name type="common">Patagonian toothfish</name>
    <name type="synonym">Dissostichus amissus</name>
    <dbReference type="NCBI Taxonomy" id="100907"/>
    <lineage>
        <taxon>Eukaryota</taxon>
        <taxon>Metazoa</taxon>
        <taxon>Chordata</taxon>
        <taxon>Craniata</taxon>
        <taxon>Vertebrata</taxon>
        <taxon>Euteleostomi</taxon>
        <taxon>Actinopterygii</taxon>
        <taxon>Neopterygii</taxon>
        <taxon>Teleostei</taxon>
        <taxon>Neoteleostei</taxon>
        <taxon>Acanthomorphata</taxon>
        <taxon>Eupercaria</taxon>
        <taxon>Perciformes</taxon>
        <taxon>Notothenioidei</taxon>
        <taxon>Nototheniidae</taxon>
        <taxon>Dissostichus</taxon>
    </lineage>
</organism>
<evidence type="ECO:0000256" key="8">
    <source>
        <dbReference type="ARBA" id="ARBA00022448"/>
    </source>
</evidence>
<evidence type="ECO:0000256" key="15">
    <source>
        <dbReference type="ARBA" id="ARBA00022824"/>
    </source>
</evidence>
<reference evidence="35" key="1">
    <citation type="submission" date="2023-04" db="EMBL/GenBank/DDBJ databases">
        <title>Chromosome-level genome of Chaenocephalus aceratus.</title>
        <authorList>
            <person name="Park H."/>
        </authorList>
    </citation>
    <scope>NUCLEOTIDE SEQUENCE</scope>
    <source>
        <strain evidence="35">DE</strain>
        <tissue evidence="35">Muscle</tissue>
    </source>
</reference>
<gene>
    <name evidence="35" type="ORF">KUDE01_028902</name>
</gene>
<dbReference type="SUPFAM" id="SSF52540">
    <property type="entry name" value="P-loop containing nucleoside triphosphate hydrolases"/>
    <property type="match status" value="1"/>
</dbReference>
<dbReference type="EC" id="5.6.1.6" evidence="6 32"/>
<keyword evidence="19 32" id="KW-0472">Membrane</keyword>
<evidence type="ECO:0000256" key="4">
    <source>
        <dbReference type="ARBA" id="ARBA00004520"/>
    </source>
</evidence>
<dbReference type="GO" id="GO:0015701">
    <property type="term" value="P:bicarbonate transport"/>
    <property type="evidence" value="ECO:0007669"/>
    <property type="project" value="TreeGrafter"/>
</dbReference>
<dbReference type="PANTHER" id="PTHR24223:SF19">
    <property type="entry name" value="CYSTIC FIBROSIS TRANSMEMBRANE CONDUCTANCE REGULATOR"/>
    <property type="match status" value="1"/>
</dbReference>
<keyword evidence="22 32" id="KW-0868">Chloride</keyword>
<comment type="catalytic activity">
    <reaction evidence="29 32">
        <text>ATP + H2O + closed Cl(-) channel = ADP + phosphate + open Cl(-) channel.</text>
        <dbReference type="EC" id="5.6.1.6"/>
    </reaction>
</comment>
<dbReference type="EMBL" id="JASDAP010000018">
    <property type="protein sequence ID" value="KAK1888117.1"/>
    <property type="molecule type" value="Genomic_DNA"/>
</dbReference>
<dbReference type="GO" id="GO:0055038">
    <property type="term" value="C:recycling endosome membrane"/>
    <property type="evidence" value="ECO:0007669"/>
    <property type="project" value="UniProtKB-SubCell"/>
</dbReference>
<keyword evidence="10 32" id="KW-0597">Phosphoprotein</keyword>
<dbReference type="Gene3D" id="3.40.50.300">
    <property type="entry name" value="P-loop containing nucleotide triphosphate hydrolases"/>
    <property type="match status" value="1"/>
</dbReference>
<dbReference type="PROSITE" id="PS50929">
    <property type="entry name" value="ABC_TM1F"/>
    <property type="match status" value="1"/>
</dbReference>
<keyword evidence="17 32" id="KW-1133">Transmembrane helix</keyword>
<keyword evidence="9" id="KW-1003">Cell membrane</keyword>
<comment type="caution">
    <text evidence="32">Lacks conserved residue(s) required for the propagation of feature annotation.</text>
</comment>
<evidence type="ECO:0000256" key="5">
    <source>
        <dbReference type="ARBA" id="ARBA00009118"/>
    </source>
</evidence>
<evidence type="ECO:0000256" key="17">
    <source>
        <dbReference type="ARBA" id="ARBA00022989"/>
    </source>
</evidence>
<evidence type="ECO:0000256" key="13">
    <source>
        <dbReference type="ARBA" id="ARBA00022741"/>
    </source>
</evidence>
<keyword evidence="15" id="KW-0256">Endoplasmic reticulum</keyword>
<comment type="function">
    <text evidence="32">Epithelial ion channel that plays an important role in the regulation of epithelial ion and water transport and fluid homeostasis. Mediates the transport of chloride ions across the cell membrane. Possesses an intrinsic ATPase activity and utilizes ATP to gate its channel; the passive flow of anions through the channel is gated by cycles of ATP binding and hydrolysis by the ATP-binding domains. The ion channel is also permeable to HCO(3)(-); selectivity depends on the extracellular chloride concentration. Exerts its function also by modulating the activity of other ion channels and transporters. Contributes to the regulation of the pH and the ion content of the epithelial fluid layer.</text>
</comment>
<evidence type="ECO:0000256" key="22">
    <source>
        <dbReference type="ARBA" id="ARBA00023214"/>
    </source>
</evidence>
<feature type="transmembrane region" description="Helical" evidence="32">
    <location>
        <begin position="123"/>
        <end position="140"/>
    </location>
</feature>
<comment type="catalytic activity">
    <reaction evidence="30">
        <text>hydrogencarbonate(in) = hydrogencarbonate(out)</text>
        <dbReference type="Rhea" id="RHEA:28695"/>
        <dbReference type="ChEBI" id="CHEBI:17544"/>
    </reaction>
</comment>
<dbReference type="GO" id="GO:0005829">
    <property type="term" value="C:cytosol"/>
    <property type="evidence" value="ECO:0007669"/>
    <property type="project" value="TreeGrafter"/>
</dbReference>
<dbReference type="InterPro" id="IPR025837">
    <property type="entry name" value="CFTR_reg_dom"/>
</dbReference>
<keyword evidence="16 32" id="KW-0067">ATP-binding</keyword>
<evidence type="ECO:0000256" key="9">
    <source>
        <dbReference type="ARBA" id="ARBA00022475"/>
    </source>
</evidence>
<evidence type="ECO:0000256" key="28">
    <source>
        <dbReference type="ARBA" id="ARBA00033163"/>
    </source>
</evidence>
<evidence type="ECO:0000313" key="35">
    <source>
        <dbReference type="EMBL" id="KAK1888117.1"/>
    </source>
</evidence>
<dbReference type="InterPro" id="IPR009147">
    <property type="entry name" value="CFTR/ABCC7"/>
</dbReference>
<dbReference type="InterPro" id="IPR003593">
    <property type="entry name" value="AAA+_ATPase"/>
</dbReference>
<evidence type="ECO:0000256" key="24">
    <source>
        <dbReference type="ARBA" id="ARBA00023303"/>
    </source>
</evidence>
<dbReference type="GO" id="GO:0031901">
    <property type="term" value="C:early endosome membrane"/>
    <property type="evidence" value="ECO:0007669"/>
    <property type="project" value="UniProtKB-SubCell"/>
</dbReference>
<dbReference type="FunFam" id="1.20.1560.10:FF:000017">
    <property type="entry name" value="Cystic fibrosis transmembrane conductance regulator"/>
    <property type="match status" value="1"/>
</dbReference>
<feature type="domain" description="ABC transmembrane type-1" evidence="34">
    <location>
        <begin position="100"/>
        <end position="312"/>
    </location>
</feature>
<dbReference type="PROSITE" id="PS00211">
    <property type="entry name" value="ABC_TRANSPORTER_1"/>
    <property type="match status" value="1"/>
</dbReference>
<feature type="transmembrane region" description="Helical" evidence="32">
    <location>
        <begin position="293"/>
        <end position="315"/>
    </location>
</feature>
<dbReference type="GO" id="GO:0140359">
    <property type="term" value="F:ABC-type transporter activity"/>
    <property type="evidence" value="ECO:0007669"/>
    <property type="project" value="InterPro"/>
</dbReference>
<evidence type="ECO:0000256" key="30">
    <source>
        <dbReference type="ARBA" id="ARBA00044653"/>
    </source>
</evidence>
<comment type="catalytic activity">
    <reaction evidence="31">
        <text>ATP + H2O = ADP + phosphate + H(+)</text>
        <dbReference type="Rhea" id="RHEA:13065"/>
        <dbReference type="ChEBI" id="CHEBI:15377"/>
        <dbReference type="ChEBI" id="CHEBI:15378"/>
        <dbReference type="ChEBI" id="CHEBI:30616"/>
        <dbReference type="ChEBI" id="CHEBI:43474"/>
        <dbReference type="ChEBI" id="CHEBI:456216"/>
    </reaction>
    <physiologicalReaction direction="left-to-right" evidence="31">
        <dbReference type="Rhea" id="RHEA:13066"/>
    </physiologicalReaction>
</comment>
<proteinExistence type="inferred from homology"/>
<accession>A0AAD9BPT2</accession>
<keyword evidence="12" id="KW-0677">Repeat</keyword>
<keyword evidence="21" id="KW-0325">Glycoprotein</keyword>
<evidence type="ECO:0000256" key="7">
    <source>
        <dbReference type="ARBA" id="ARBA00016668"/>
    </source>
</evidence>
<comment type="similarity">
    <text evidence="5 32">Belongs to the ABC transporter superfamily. ABCC family. CFTR transporter (TC 3.A.1.202) subfamily.</text>
</comment>
<evidence type="ECO:0000256" key="29">
    <source>
        <dbReference type="ARBA" id="ARBA00034073"/>
    </source>
</evidence>
<keyword evidence="23" id="KW-0413">Isomerase</keyword>
<evidence type="ECO:0000256" key="19">
    <source>
        <dbReference type="ARBA" id="ARBA00023136"/>
    </source>
</evidence>
<dbReference type="Gene3D" id="1.20.1560.10">
    <property type="entry name" value="ABC transporter type 1, transmembrane domain"/>
    <property type="match status" value="1"/>
</dbReference>
<keyword evidence="13 32" id="KW-0547">Nucleotide-binding</keyword>
<evidence type="ECO:0000256" key="25">
    <source>
        <dbReference type="ARBA" id="ARBA00024167"/>
    </source>
</evidence>
<comment type="catalytic activity">
    <reaction evidence="25">
        <text>chloride(in) = chloride(out)</text>
        <dbReference type="Rhea" id="RHEA:29823"/>
        <dbReference type="ChEBI" id="CHEBI:17996"/>
    </reaction>
</comment>
<dbReference type="InterPro" id="IPR003439">
    <property type="entry name" value="ABC_transporter-like_ATP-bd"/>
</dbReference>
<evidence type="ECO:0000256" key="20">
    <source>
        <dbReference type="ARBA" id="ARBA00023173"/>
    </source>
</evidence>
<evidence type="ECO:0000256" key="31">
    <source>
        <dbReference type="ARBA" id="ARBA00048778"/>
    </source>
</evidence>
<feature type="non-terminal residue" evidence="35">
    <location>
        <position position="1"/>
    </location>
</feature>
<dbReference type="Pfam" id="PF00664">
    <property type="entry name" value="ABC_membrane"/>
    <property type="match status" value="2"/>
</dbReference>
<dbReference type="PRINTS" id="PR01851">
    <property type="entry name" value="CYSFIBREGLTR"/>
</dbReference>
<evidence type="ECO:0000256" key="27">
    <source>
        <dbReference type="ARBA" id="ARBA00031358"/>
    </source>
</evidence>
<evidence type="ECO:0000256" key="2">
    <source>
        <dbReference type="ARBA" id="ARBA00004424"/>
    </source>
</evidence>
<evidence type="ECO:0000256" key="23">
    <source>
        <dbReference type="ARBA" id="ARBA00023235"/>
    </source>
</evidence>
<dbReference type="GO" id="GO:0005260">
    <property type="term" value="F:intracellularly ATP-gated chloride channel activity"/>
    <property type="evidence" value="ECO:0007669"/>
    <property type="project" value="UniProtKB-EC"/>
</dbReference>
<name>A0AAD9BPT2_DISEL</name>
<dbReference type="Pfam" id="PF14396">
    <property type="entry name" value="CFTR_R"/>
    <property type="match status" value="1"/>
</dbReference>
<evidence type="ECO:0000256" key="18">
    <source>
        <dbReference type="ARBA" id="ARBA00023065"/>
    </source>
</evidence>
<evidence type="ECO:0000256" key="1">
    <source>
        <dbReference type="ARBA" id="ARBA00004195"/>
    </source>
</evidence>
<dbReference type="GO" id="GO:0005524">
    <property type="term" value="F:ATP binding"/>
    <property type="evidence" value="ECO:0007669"/>
    <property type="project" value="UniProtKB-KW"/>
</dbReference>
<evidence type="ECO:0000256" key="12">
    <source>
        <dbReference type="ARBA" id="ARBA00022737"/>
    </source>
</evidence>
<dbReference type="GO" id="GO:0016324">
    <property type="term" value="C:apical plasma membrane"/>
    <property type="evidence" value="ECO:0007669"/>
    <property type="project" value="UniProtKB-SubCell"/>
</dbReference>
<keyword evidence="24 32" id="KW-0407">Ion channel</keyword>
<dbReference type="AlphaFoldDB" id="A0AAD9BPT2"/>
<comment type="subcellular location">
    <subcellularLocation>
        <location evidence="2">Apical cell membrane</location>
        <topology evidence="2">Multi-pass membrane protein</topology>
    </subcellularLocation>
    <subcellularLocation>
        <location evidence="32">Cell membrane</location>
        <topology evidence="32">Multi-pass membrane protein</topology>
    </subcellularLocation>
    <subcellularLocation>
        <location evidence="4">Early endosome membrane</location>
        <topology evidence="4">Multi-pass membrane protein</topology>
    </subcellularLocation>
    <subcellularLocation>
        <location evidence="3">Endoplasmic reticulum membrane</location>
        <topology evidence="3">Multi-pass membrane protein</topology>
    </subcellularLocation>
    <subcellularLocation>
        <location evidence="1">Recycling endosome membrane</location>
        <topology evidence="1">Multi-pass membrane protein</topology>
    </subcellularLocation>
</comment>
<evidence type="ECO:0000256" key="11">
    <source>
        <dbReference type="ARBA" id="ARBA00022692"/>
    </source>
</evidence>
<dbReference type="SUPFAM" id="SSF90123">
    <property type="entry name" value="ABC transporter transmembrane region"/>
    <property type="match status" value="1"/>
</dbReference>
<evidence type="ECO:0000256" key="6">
    <source>
        <dbReference type="ARBA" id="ARBA00012195"/>
    </source>
</evidence>
<keyword evidence="36" id="KW-1185">Reference proteome</keyword>
<evidence type="ECO:0000256" key="10">
    <source>
        <dbReference type="ARBA" id="ARBA00022553"/>
    </source>
</evidence>
<dbReference type="GO" id="GO:0005789">
    <property type="term" value="C:endoplasmic reticulum membrane"/>
    <property type="evidence" value="ECO:0007669"/>
    <property type="project" value="UniProtKB-SubCell"/>
</dbReference>
<sequence>MQKSPVEDANFLSKYFFWWTSPLLRKGFTKKLELTDVYKAPSFDLADNLSERLEREWDREVASVSSKNKPRLMRALARCFIGPFAFFGVLLYLGEASKTVQPQLLGRIIASFDPFHAPERSQGYFLALGLCLLFTARFLLLQPAIFGLHHLGMQIRIALFSLIYKKTLKLSSRVLDKISTGDLVSLMSAHLNKLDECILCVGLLWELIEVNGFCALATLTLLGIIQAWLSQKMGPHRAERGGLISRRLALTSEIVENIHSVKAYGWEEVMETIIKNIRQDEMTLTRKIGSLRYFYSASYFFSAILVIVSAVVPHALSKGIILRRIFTTASYCMVLRMTLTRQLPGSIQMWYDTLALVKKIEEFLMKEEYRAIEYNLTTTELELVNVSASWDEGIGELFEKIKQENKANGHLNGDAGIFFTNLYVTPVLKNISLYLEKGKMLAVAGSTGSGKSSLLMLILGELVPSEGKIRHSGRVSFSPQTSWIMPGTIRENILFGLTYDEYRYTSVIKACQLEEDFALLPDKDKTLLVEGGVTLSGGQRARLGLARAVYKDADLYLLDAPFTHLDLVTEKEIFEKCVCTRMASKTRIVVTSKLEHLKRADRILLLHNGDCFFYGTFSELQAKRPDFSNLLLGMEAYDNFNAERRSSILTETLRRVSVDETAGFRGPETLRQSFRQQQPPVINGSQGGDGYPEKRKQSLILNPLAAARNTTIEDGVRELSERKFSVVPEDDQVEEVLPRGNLYHNGLQHLNGQRRQSVLAFITNSQGHERREHMQSSFRKKPSVAPQCDLVPELDIYARRLSKDSVYDISDDVDEEDMEQCFADELIGIYLITDEIWRDGANPSSPNYIDEQPQNASSPATHLAVIVTPTSAYYIIYIYVATSESVLALGFFRGLPLVHTLLTVSKRLHEQMLSAVLRAPMGVLNTMKT</sequence>
<evidence type="ECO:0000259" key="34">
    <source>
        <dbReference type="PROSITE" id="PS50929"/>
    </source>
</evidence>
<keyword evidence="14" id="KW-0967">Endosome</keyword>
<comment type="caution">
    <text evidence="35">The sequence shown here is derived from an EMBL/GenBank/DDBJ whole genome shotgun (WGS) entry which is preliminary data.</text>
</comment>
<keyword evidence="8 32" id="KW-0813">Transport</keyword>
<dbReference type="InterPro" id="IPR036640">
    <property type="entry name" value="ABC1_TM_sf"/>
</dbReference>
<evidence type="ECO:0000256" key="32">
    <source>
        <dbReference type="RuleBase" id="RU362037"/>
    </source>
</evidence>
<dbReference type="InterPro" id="IPR027417">
    <property type="entry name" value="P-loop_NTPase"/>
</dbReference>
<evidence type="ECO:0000256" key="14">
    <source>
        <dbReference type="ARBA" id="ARBA00022753"/>
    </source>
</evidence>
<feature type="transmembrane region" description="Helical" evidence="32">
    <location>
        <begin position="75"/>
        <end position="94"/>
    </location>
</feature>
<feature type="domain" description="ABC transporter" evidence="33">
    <location>
        <begin position="412"/>
        <end position="633"/>
    </location>
</feature>
<dbReference type="FunFam" id="3.40.50.300:FF:000581">
    <property type="entry name" value="Cystic fibrosis transmembrane conductance regulator"/>
    <property type="match status" value="1"/>
</dbReference>
<dbReference type="PROSITE" id="PS50893">
    <property type="entry name" value="ABC_TRANSPORTER_2"/>
    <property type="match status" value="1"/>
</dbReference>
<dbReference type="GO" id="GO:0034707">
    <property type="term" value="C:chloride channel complex"/>
    <property type="evidence" value="ECO:0007669"/>
    <property type="project" value="UniProtKB-UniRule"/>
</dbReference>
<dbReference type="Proteomes" id="UP001228049">
    <property type="component" value="Unassembled WGS sequence"/>
</dbReference>
<evidence type="ECO:0000256" key="16">
    <source>
        <dbReference type="ARBA" id="ARBA00022840"/>
    </source>
</evidence>
<keyword evidence="11 32" id="KW-0812">Transmembrane</keyword>
<protein>
    <recommendedName>
        <fullName evidence="7 32">Cystic fibrosis transmembrane conductance regulator</fullName>
        <ecNumber evidence="6 32">5.6.1.6</ecNumber>
    </recommendedName>
    <alternativeName>
        <fullName evidence="26 32">ATP-binding cassette sub-family C member 7</fullName>
    </alternativeName>
    <alternativeName>
        <fullName evidence="27 32">Channel conductance-controlling ATPase</fullName>
    </alternativeName>
    <alternativeName>
        <fullName evidence="28 32">cAMP-dependent chloride channel</fullName>
    </alternativeName>
</protein>
<dbReference type="SMART" id="SM00382">
    <property type="entry name" value="AAA"/>
    <property type="match status" value="1"/>
</dbReference>
<evidence type="ECO:0000259" key="33">
    <source>
        <dbReference type="PROSITE" id="PS50893"/>
    </source>
</evidence>
<dbReference type="PANTHER" id="PTHR24223">
    <property type="entry name" value="ATP-BINDING CASSETTE SUB-FAMILY C"/>
    <property type="match status" value="1"/>
</dbReference>
<evidence type="ECO:0000256" key="21">
    <source>
        <dbReference type="ARBA" id="ARBA00023180"/>
    </source>
</evidence>
<dbReference type="InterPro" id="IPR017871">
    <property type="entry name" value="ABC_transporter-like_CS"/>
</dbReference>
<evidence type="ECO:0000313" key="36">
    <source>
        <dbReference type="Proteomes" id="UP001228049"/>
    </source>
</evidence>
<evidence type="ECO:0000256" key="26">
    <source>
        <dbReference type="ARBA" id="ARBA00029720"/>
    </source>
</evidence>
<dbReference type="Pfam" id="PF00005">
    <property type="entry name" value="ABC_tran"/>
    <property type="match status" value="1"/>
</dbReference>
<keyword evidence="20 32" id="KW-0869">Chloride channel</keyword>
<dbReference type="InterPro" id="IPR050173">
    <property type="entry name" value="ABC_transporter_C-like"/>
</dbReference>
<dbReference type="GO" id="GO:0016887">
    <property type="term" value="F:ATP hydrolysis activity"/>
    <property type="evidence" value="ECO:0007669"/>
    <property type="project" value="InterPro"/>
</dbReference>
<keyword evidence="18 32" id="KW-0406">Ion transport</keyword>